<organism evidence="6 7">
    <name type="scientific">Gossypium armourianum</name>
    <dbReference type="NCBI Taxonomy" id="34283"/>
    <lineage>
        <taxon>Eukaryota</taxon>
        <taxon>Viridiplantae</taxon>
        <taxon>Streptophyta</taxon>
        <taxon>Embryophyta</taxon>
        <taxon>Tracheophyta</taxon>
        <taxon>Spermatophyta</taxon>
        <taxon>Magnoliopsida</taxon>
        <taxon>eudicotyledons</taxon>
        <taxon>Gunneridae</taxon>
        <taxon>Pentapetalae</taxon>
        <taxon>rosids</taxon>
        <taxon>malvids</taxon>
        <taxon>Malvales</taxon>
        <taxon>Malvaceae</taxon>
        <taxon>Malvoideae</taxon>
        <taxon>Gossypium</taxon>
    </lineage>
</organism>
<dbReference type="Pfam" id="PF24662">
    <property type="entry name" value="DUF7650"/>
    <property type="match status" value="1"/>
</dbReference>
<dbReference type="GO" id="GO:0005634">
    <property type="term" value="C:nucleus"/>
    <property type="evidence" value="ECO:0007669"/>
    <property type="project" value="UniProtKB-SubCell"/>
</dbReference>
<dbReference type="AlphaFoldDB" id="A0A7J9IUL0"/>
<dbReference type="GO" id="GO:0003714">
    <property type="term" value="F:transcription corepressor activity"/>
    <property type="evidence" value="ECO:0007669"/>
    <property type="project" value="TreeGrafter"/>
</dbReference>
<evidence type="ECO:0000256" key="2">
    <source>
        <dbReference type="ARBA" id="ARBA00023015"/>
    </source>
</evidence>
<keyword evidence="2" id="KW-0805">Transcription regulation</keyword>
<comment type="caution">
    <text evidence="6">The sequence shown here is derived from an EMBL/GenBank/DDBJ whole genome shotgun (WGS) entry which is preliminary data.</text>
</comment>
<dbReference type="EMBL" id="JABFAE010000004">
    <property type="protein sequence ID" value="MBA0825821.1"/>
    <property type="molecule type" value="Genomic_DNA"/>
</dbReference>
<comment type="subcellular location">
    <subcellularLocation>
        <location evidence="1">Nucleus</location>
    </subcellularLocation>
</comment>
<dbReference type="PANTHER" id="PTHR13859">
    <property type="entry name" value="ATROPHIN-RELATED"/>
    <property type="match status" value="1"/>
</dbReference>
<gene>
    <name evidence="6" type="ORF">Goarm_010737</name>
</gene>
<evidence type="ECO:0000256" key="1">
    <source>
        <dbReference type="ARBA" id="ARBA00004123"/>
    </source>
</evidence>
<feature type="non-terminal residue" evidence="6">
    <location>
        <position position="183"/>
    </location>
</feature>
<reference evidence="6 7" key="1">
    <citation type="journal article" date="2019" name="Genome Biol. Evol.">
        <title>Insights into the evolution of the New World diploid cottons (Gossypium, subgenus Houzingenia) based on genome sequencing.</title>
        <authorList>
            <person name="Grover C.E."/>
            <person name="Arick M.A. 2nd"/>
            <person name="Thrash A."/>
            <person name="Conover J.L."/>
            <person name="Sanders W.S."/>
            <person name="Peterson D.G."/>
            <person name="Frelichowski J.E."/>
            <person name="Scheffler J.A."/>
            <person name="Scheffler B.E."/>
            <person name="Wendel J.F."/>
        </authorList>
    </citation>
    <scope>NUCLEOTIDE SEQUENCE [LARGE SCALE GENOMIC DNA]</scope>
    <source>
        <strain evidence="6">6</strain>
        <tissue evidence="6">Leaf</tissue>
    </source>
</reference>
<accession>A0A7J9IUL0</accession>
<evidence type="ECO:0000259" key="5">
    <source>
        <dbReference type="Pfam" id="PF24662"/>
    </source>
</evidence>
<dbReference type="Proteomes" id="UP000593575">
    <property type="component" value="Unassembled WGS sequence"/>
</dbReference>
<sequence>MEPIKANHVVSFRPEMPVGKACSTLTSVDIINFLTGDFRLSKARCSDLFWEAVWPRLLARGWHSEQPKDQVFPGSKNSLVFLMPGVKKFSRRLVKGNHYFDSVSDVLNKVASEPGLLELEIELPKDGREENENKWEPAIKQDPGFISNKHGRYLKPRNPGCNRDLMKFTIVDTSLVRGTERSK</sequence>
<keyword evidence="4" id="KW-0539">Nucleus</keyword>
<proteinExistence type="predicted"/>
<dbReference type="InterPro" id="IPR056067">
    <property type="entry name" value="DUF7650"/>
</dbReference>
<keyword evidence="7" id="KW-1185">Reference proteome</keyword>
<name>A0A7J9IUL0_9ROSI</name>
<feature type="domain" description="DUF7650" evidence="5">
    <location>
        <begin position="28"/>
        <end position="114"/>
    </location>
</feature>
<dbReference type="PANTHER" id="PTHR13859:SF11">
    <property type="entry name" value="GRUNGE, ISOFORM J"/>
    <property type="match status" value="1"/>
</dbReference>
<evidence type="ECO:0000256" key="3">
    <source>
        <dbReference type="ARBA" id="ARBA00023163"/>
    </source>
</evidence>
<evidence type="ECO:0000313" key="7">
    <source>
        <dbReference type="Proteomes" id="UP000593575"/>
    </source>
</evidence>
<protein>
    <recommendedName>
        <fullName evidence="5">DUF7650 domain-containing protein</fullName>
    </recommendedName>
</protein>
<evidence type="ECO:0000256" key="4">
    <source>
        <dbReference type="ARBA" id="ARBA00023242"/>
    </source>
</evidence>
<keyword evidence="3" id="KW-0804">Transcription</keyword>
<evidence type="ECO:0000313" key="6">
    <source>
        <dbReference type="EMBL" id="MBA0825821.1"/>
    </source>
</evidence>